<name>A0A834FMW1_ORYME</name>
<evidence type="ECO:0000313" key="6">
    <source>
        <dbReference type="EMBL" id="KAF6737164.1"/>
    </source>
</evidence>
<dbReference type="InterPro" id="IPR011992">
    <property type="entry name" value="EF-hand-dom_pair"/>
</dbReference>
<gene>
    <name evidence="6" type="ORF">FQA47_022089</name>
</gene>
<organism evidence="6 7">
    <name type="scientific">Oryzias melastigma</name>
    <name type="common">Marine medaka</name>
    <dbReference type="NCBI Taxonomy" id="30732"/>
    <lineage>
        <taxon>Eukaryota</taxon>
        <taxon>Metazoa</taxon>
        <taxon>Chordata</taxon>
        <taxon>Craniata</taxon>
        <taxon>Vertebrata</taxon>
        <taxon>Euteleostomi</taxon>
        <taxon>Actinopterygii</taxon>
        <taxon>Neopterygii</taxon>
        <taxon>Teleostei</taxon>
        <taxon>Neoteleostei</taxon>
        <taxon>Acanthomorphata</taxon>
        <taxon>Ovalentaria</taxon>
        <taxon>Atherinomorphae</taxon>
        <taxon>Beloniformes</taxon>
        <taxon>Adrianichthyidae</taxon>
        <taxon>Oryziinae</taxon>
        <taxon>Oryzias</taxon>
    </lineage>
</organism>
<dbReference type="SUPFAM" id="SSF57850">
    <property type="entry name" value="RING/U-box"/>
    <property type="match status" value="1"/>
</dbReference>
<dbReference type="PANTHER" id="PTHR12268:SF18">
    <property type="entry name" value="DYSTROTELIN"/>
    <property type="match status" value="1"/>
</dbReference>
<keyword evidence="2 4" id="KW-0863">Zinc-finger</keyword>
<keyword evidence="3" id="KW-0862">Zinc</keyword>
<dbReference type="InterPro" id="IPR050774">
    <property type="entry name" value="KCMF1/Dystrophin"/>
</dbReference>
<proteinExistence type="predicted"/>
<dbReference type="InterPro" id="IPR000433">
    <property type="entry name" value="Znf_ZZ"/>
</dbReference>
<dbReference type="SMART" id="SM00291">
    <property type="entry name" value="ZnF_ZZ"/>
    <property type="match status" value="1"/>
</dbReference>
<dbReference type="PANTHER" id="PTHR12268">
    <property type="entry name" value="E3 UBIQUITIN-PROTEIN LIGASE KCMF1"/>
    <property type="match status" value="1"/>
</dbReference>
<dbReference type="Pfam" id="PF09068">
    <property type="entry name" value="EF-hand_2"/>
    <property type="match status" value="1"/>
</dbReference>
<dbReference type="GO" id="GO:0045202">
    <property type="term" value="C:synapse"/>
    <property type="evidence" value="ECO:0007669"/>
    <property type="project" value="GOC"/>
</dbReference>
<dbReference type="Proteomes" id="UP000646548">
    <property type="component" value="Unassembled WGS sequence"/>
</dbReference>
<evidence type="ECO:0000256" key="2">
    <source>
        <dbReference type="ARBA" id="ARBA00022771"/>
    </source>
</evidence>
<keyword evidence="1" id="KW-0479">Metal-binding</keyword>
<dbReference type="GO" id="GO:0008270">
    <property type="term" value="F:zinc ion binding"/>
    <property type="evidence" value="ECO:0007669"/>
    <property type="project" value="UniProtKB-KW"/>
</dbReference>
<dbReference type="InterPro" id="IPR043145">
    <property type="entry name" value="Znf_ZZ_sf"/>
</dbReference>
<accession>A0A834FMW1</accession>
<sequence length="372" mass="40939">MTVSMLVADLSPEEEKPQCLNLKTVTDPNCLSESALLDLQVRGRKLWSGPVGFMEVGSKYSCYGVMQVIPDSCLSGVSGTLSSMICLLMISLLLKTDSVLSVWFSDVHDVHVHVYQTAVKLLSLQRCCYMDRVLVQHVVAALDSVGGATHQQEVMMDGEEVMHFLNSMFDHASKDIPEEAPEEISCLMFRLFDRLGTGQVSVRSLQTALVALSADFLLPKYQSLVSISAGGSGSVSQSGLRSLLQDLNQVPLAVQGGEAYGGVEVAVKACFNGVLTPTASEEHVLTWLQSEPPPLLWLPALFRLTASQKVRHPVRCHSCKTAPIIGHRYRCMRCINVHVCQSCFLTDQCRGKHKAHHPVQEFCSQVRTKHTR</sequence>
<dbReference type="InterPro" id="IPR015154">
    <property type="entry name" value="EF-hand_dom_typ2"/>
</dbReference>
<evidence type="ECO:0000256" key="3">
    <source>
        <dbReference type="ARBA" id="ARBA00022833"/>
    </source>
</evidence>
<dbReference type="SUPFAM" id="SSF47473">
    <property type="entry name" value="EF-hand"/>
    <property type="match status" value="2"/>
</dbReference>
<dbReference type="EMBL" id="WKFB01000068">
    <property type="protein sequence ID" value="KAF6737164.1"/>
    <property type="molecule type" value="Genomic_DNA"/>
</dbReference>
<dbReference type="PROSITE" id="PS01357">
    <property type="entry name" value="ZF_ZZ_1"/>
    <property type="match status" value="1"/>
</dbReference>
<reference evidence="6" key="1">
    <citation type="journal article" name="BMC Genomics">
        <title>Long-read sequencing and de novo genome assembly of marine medaka (Oryzias melastigma).</title>
        <authorList>
            <person name="Liang P."/>
            <person name="Saqib H.S.A."/>
            <person name="Ni X."/>
            <person name="Shen Y."/>
        </authorList>
    </citation>
    <scope>NUCLEOTIDE SEQUENCE</scope>
    <source>
        <strain evidence="6">Bigg-433</strain>
    </source>
</reference>
<dbReference type="Pfam" id="PF09069">
    <property type="entry name" value="EF-hand_3"/>
    <property type="match status" value="1"/>
</dbReference>
<dbReference type="Pfam" id="PF00569">
    <property type="entry name" value="ZZ"/>
    <property type="match status" value="1"/>
</dbReference>
<dbReference type="GO" id="GO:0099536">
    <property type="term" value="P:synaptic signaling"/>
    <property type="evidence" value="ECO:0007669"/>
    <property type="project" value="TreeGrafter"/>
</dbReference>
<evidence type="ECO:0000259" key="5">
    <source>
        <dbReference type="PROSITE" id="PS50135"/>
    </source>
</evidence>
<dbReference type="PROSITE" id="PS50135">
    <property type="entry name" value="ZF_ZZ_2"/>
    <property type="match status" value="1"/>
</dbReference>
<dbReference type="Gene3D" id="3.30.60.90">
    <property type="match status" value="1"/>
</dbReference>
<dbReference type="AlphaFoldDB" id="A0A834FMW1"/>
<evidence type="ECO:0000313" key="7">
    <source>
        <dbReference type="Proteomes" id="UP000646548"/>
    </source>
</evidence>
<protein>
    <submittedName>
        <fullName evidence="6">Dystrotelin</fullName>
    </submittedName>
</protein>
<dbReference type="Gene3D" id="1.10.238.10">
    <property type="entry name" value="EF-hand"/>
    <property type="match status" value="1"/>
</dbReference>
<feature type="domain" description="ZZ-type" evidence="5">
    <location>
        <begin position="311"/>
        <end position="367"/>
    </location>
</feature>
<evidence type="ECO:0000256" key="1">
    <source>
        <dbReference type="ARBA" id="ARBA00022723"/>
    </source>
</evidence>
<dbReference type="InterPro" id="IPR015153">
    <property type="entry name" value="EF-hand_dom_typ1"/>
</dbReference>
<evidence type="ECO:0000256" key="4">
    <source>
        <dbReference type="PROSITE-ProRule" id="PRU00228"/>
    </source>
</evidence>
<comment type="caution">
    <text evidence="6">The sequence shown here is derived from an EMBL/GenBank/DDBJ whole genome shotgun (WGS) entry which is preliminary data.</text>
</comment>
<dbReference type="GO" id="GO:0005886">
    <property type="term" value="C:plasma membrane"/>
    <property type="evidence" value="ECO:0007669"/>
    <property type="project" value="TreeGrafter"/>
</dbReference>